<feature type="coiled-coil region" evidence="16">
    <location>
        <begin position="385"/>
        <end position="419"/>
    </location>
</feature>
<dbReference type="FunFam" id="1.10.418.70:FF:000001">
    <property type="entry name" value="Intraflagellar transport protein 81 homolog"/>
    <property type="match status" value="1"/>
</dbReference>
<evidence type="ECO:0000313" key="19">
    <source>
        <dbReference type="Proteomes" id="UP000789390"/>
    </source>
</evidence>
<dbReference type="OrthoDB" id="276029at2759"/>
<evidence type="ECO:0000256" key="3">
    <source>
        <dbReference type="ARBA" id="ARBA00022553"/>
    </source>
</evidence>
<evidence type="ECO:0000256" key="11">
    <source>
        <dbReference type="ARBA" id="ARBA00023273"/>
    </source>
</evidence>
<dbReference type="GO" id="GO:0015631">
    <property type="term" value="F:tubulin binding"/>
    <property type="evidence" value="ECO:0007669"/>
    <property type="project" value="InterPro"/>
</dbReference>
<keyword evidence="5" id="KW-0970">Cilium biogenesis/degradation</keyword>
<evidence type="ECO:0000256" key="6">
    <source>
        <dbReference type="ARBA" id="ARBA00022871"/>
    </source>
</evidence>
<evidence type="ECO:0000256" key="10">
    <source>
        <dbReference type="ARBA" id="ARBA00023212"/>
    </source>
</evidence>
<dbReference type="GO" id="GO:0060271">
    <property type="term" value="P:cilium assembly"/>
    <property type="evidence" value="ECO:0007669"/>
    <property type="project" value="InterPro"/>
</dbReference>
<dbReference type="PANTHER" id="PTHR15614:SF2">
    <property type="entry name" value="INTRAFLAGELLAR TRANSPORT PROTEIN 81 HOMOLOG"/>
    <property type="match status" value="1"/>
</dbReference>
<feature type="domain" description="IFT81 calponin homology" evidence="17">
    <location>
        <begin position="231"/>
        <end position="350"/>
    </location>
</feature>
<dbReference type="InterPro" id="IPR043016">
    <property type="entry name" value="IFT81_N_sf"/>
</dbReference>
<name>A0A8J2RTK8_9CRUS</name>
<keyword evidence="10" id="KW-0206">Cytoskeleton</keyword>
<evidence type="ECO:0000256" key="15">
    <source>
        <dbReference type="ARBA" id="ARBA00079903"/>
    </source>
</evidence>
<keyword evidence="7" id="KW-0007">Acetylation</keyword>
<evidence type="ECO:0000256" key="8">
    <source>
        <dbReference type="ARBA" id="ARBA00023054"/>
    </source>
</evidence>
<keyword evidence="6" id="KW-0744">Spermatogenesis</keyword>
<evidence type="ECO:0000256" key="7">
    <source>
        <dbReference type="ARBA" id="ARBA00022990"/>
    </source>
</evidence>
<dbReference type="Proteomes" id="UP000789390">
    <property type="component" value="Unassembled WGS sequence"/>
</dbReference>
<evidence type="ECO:0000256" key="4">
    <source>
        <dbReference type="ARBA" id="ARBA00022782"/>
    </source>
</evidence>
<dbReference type="InterPro" id="IPR041146">
    <property type="entry name" value="IFT81_CH"/>
</dbReference>
<evidence type="ECO:0000256" key="14">
    <source>
        <dbReference type="ARBA" id="ARBA00073058"/>
    </source>
</evidence>
<feature type="coiled-coil region" evidence="16">
    <location>
        <begin position="738"/>
        <end position="861"/>
    </location>
</feature>
<dbReference type="GO" id="GO:0030992">
    <property type="term" value="C:intraciliary transport particle B"/>
    <property type="evidence" value="ECO:0007669"/>
    <property type="project" value="InterPro"/>
</dbReference>
<evidence type="ECO:0000256" key="9">
    <source>
        <dbReference type="ARBA" id="ARBA00023069"/>
    </source>
</evidence>
<dbReference type="Pfam" id="PF18383">
    <property type="entry name" value="IFT81_CH"/>
    <property type="match status" value="1"/>
</dbReference>
<keyword evidence="3" id="KW-0597">Phosphoprotein</keyword>
<evidence type="ECO:0000256" key="13">
    <source>
        <dbReference type="ARBA" id="ARBA00055755"/>
    </source>
</evidence>
<dbReference type="EMBL" id="CAKKLH010000292">
    <property type="protein sequence ID" value="CAH0109267.1"/>
    <property type="molecule type" value="Genomic_DNA"/>
</dbReference>
<keyword evidence="19" id="KW-1185">Reference proteome</keyword>
<reference evidence="18" key="1">
    <citation type="submission" date="2021-11" db="EMBL/GenBank/DDBJ databases">
        <authorList>
            <person name="Schell T."/>
        </authorList>
    </citation>
    <scope>NUCLEOTIDE SEQUENCE</scope>
    <source>
        <strain evidence="18">M5</strain>
    </source>
</reference>
<keyword evidence="11" id="KW-0966">Cell projection</keyword>
<comment type="subcellular location">
    <subcellularLocation>
        <location evidence="1">Cytoplasm</location>
        <location evidence="1">Cytoskeleton</location>
        <location evidence="1">Cilium basal body</location>
    </subcellularLocation>
</comment>
<dbReference type="CDD" id="cd00117">
    <property type="entry name" value="TFP"/>
    <property type="match status" value="1"/>
</dbReference>
<keyword evidence="9" id="KW-0969">Cilium</keyword>
<dbReference type="InterPro" id="IPR029600">
    <property type="entry name" value="IFT81"/>
</dbReference>
<proteinExistence type="inferred from homology"/>
<evidence type="ECO:0000256" key="5">
    <source>
        <dbReference type="ARBA" id="ARBA00022794"/>
    </source>
</evidence>
<evidence type="ECO:0000256" key="16">
    <source>
        <dbReference type="SAM" id="Coils"/>
    </source>
</evidence>
<gene>
    <name evidence="18" type="ORF">DGAL_LOCUS12739</name>
</gene>
<dbReference type="GO" id="GO:0007283">
    <property type="term" value="P:spermatogenesis"/>
    <property type="evidence" value="ECO:0007669"/>
    <property type="project" value="UniProtKB-KW"/>
</dbReference>
<dbReference type="PANTHER" id="PTHR15614">
    <property type="entry name" value="INTRAFLAGELLAR TRANSPORT PROTEIN 81 HOMOLOG"/>
    <property type="match status" value="1"/>
</dbReference>
<evidence type="ECO:0000256" key="12">
    <source>
        <dbReference type="ARBA" id="ARBA00043983"/>
    </source>
</evidence>
<evidence type="ECO:0000313" key="18">
    <source>
        <dbReference type="EMBL" id="CAH0109267.1"/>
    </source>
</evidence>
<dbReference type="GO" id="GO:0036064">
    <property type="term" value="C:ciliary basal body"/>
    <property type="evidence" value="ECO:0007669"/>
    <property type="project" value="TreeGrafter"/>
</dbReference>
<dbReference type="AlphaFoldDB" id="A0A8J2RTK8"/>
<protein>
    <recommendedName>
        <fullName evidence="14">Intraflagellar transport protein 81 homolog</fullName>
    </recommendedName>
    <alternativeName>
        <fullName evidence="15">Carnitine deficiency-associated protein expressed in ventricle 1</fullName>
    </alternativeName>
</protein>
<evidence type="ECO:0000256" key="1">
    <source>
        <dbReference type="ARBA" id="ARBA00004120"/>
    </source>
</evidence>
<keyword evidence="4" id="KW-0221">Differentiation</keyword>
<accession>A0A8J2RTK8</accession>
<dbReference type="GO" id="GO:0030154">
    <property type="term" value="P:cell differentiation"/>
    <property type="evidence" value="ECO:0007669"/>
    <property type="project" value="UniProtKB-KW"/>
</dbReference>
<dbReference type="GO" id="GO:0042073">
    <property type="term" value="P:intraciliary transport"/>
    <property type="evidence" value="ECO:0007669"/>
    <property type="project" value="InterPro"/>
</dbReference>
<organism evidence="18 19">
    <name type="scientific">Daphnia galeata</name>
    <dbReference type="NCBI Taxonomy" id="27404"/>
    <lineage>
        <taxon>Eukaryota</taxon>
        <taxon>Metazoa</taxon>
        <taxon>Ecdysozoa</taxon>
        <taxon>Arthropoda</taxon>
        <taxon>Crustacea</taxon>
        <taxon>Branchiopoda</taxon>
        <taxon>Diplostraca</taxon>
        <taxon>Cladocera</taxon>
        <taxon>Anomopoda</taxon>
        <taxon>Daphniidae</taxon>
        <taxon>Daphnia</taxon>
    </lineage>
</organism>
<sequence>MAKKGEKKTEKRTFKDRPVVRSNFWKIPVILLVLTFLAIIVCLAQYYTSSSAPMECYQCNWISRPDGPSLVDDPCGQDQRFRPNNAHVKTCSPGQSYCGTLHIIFSYMISGRIKQFEFAFIRDCFSDYPLPYAMQLDSQNHTYYGSREGIIYPNVAGMSLNMTVIGQQCGFWNKCNSNVPRTGLGWAFLDSINILHQAKQKGLSAWHALVDFVQSGNGVTNSRIYNMAQLVKFIVNELNQQPFNLNLTNITFNALHPPQLLQLLSDVLCEIESKIRVDINDEPVDALALRLLTSLQIFKFKPETEDPNEFREGLIAGRPETVNPILNWLLQRREELKKRAYLSRYLVKIDIAPEMRSDSDVIDLYEQYEFLIEEFKQRHKQFDTSQAVNDTVSDLRKDLQSMEDDREVLIRRIERTQRKVEGVVNYNQLLSMAKKLRAEKEKNREFQSQKDDQKSYLSHLEARRQRLTHQLMEMRQSKANASGQSLIQRAEDAIRVNQYMINEKLNKETQQTTANITVMEKVLAAPNPTSADLQVVAQKSDELRSQIAELTEKRALHNDPIEDGMALYRQQSLIMSRKKEACAERLNHVIQDMTALEAQLQAKKQQLGGNSDAMLTGEQFKSYVSDLRVKSNVYKQRRAELNDLKAEYGILSRTLEILRAQEGALSDSLDRIETQQGVRGFRETRDLLERISDEKANTDEEKGRTLEEMSNLVRVLNSKINEKKILLAPLLRELRPLRQTYQETLPEYEAKKREYDAQVQLIENTISSIINVKSGLENEIVTLEERCRQLEAQLAKNEKYLQRATDEMKLYVSGVQQQQTERGKSVRDQLQHKISEQEKLNAQLRQNQKQLKESLPHMEQQIKYWERIEKIFRVKMLCQEKNKLQEGTVRRERGRETLVLQ</sequence>
<keyword evidence="8 16" id="KW-0175">Coiled coil</keyword>
<comment type="function">
    <text evidence="13">Component of the intraflagellar transport (IFT) complex B: together with IFT74, forms a tubulin-binding module that specifically mediates transport of tubulin within the cilium. Binds tubulin via its CH (calponin-homology)-like region. Required for ciliogenesis. Required for proper regulation of SHH signaling. Plays an important role during spermatogenesis by modulating the assembly and elongation of the sperm flagella.</text>
</comment>
<evidence type="ECO:0000259" key="17">
    <source>
        <dbReference type="Pfam" id="PF18383"/>
    </source>
</evidence>
<evidence type="ECO:0000256" key="2">
    <source>
        <dbReference type="ARBA" id="ARBA00022490"/>
    </source>
</evidence>
<keyword evidence="2" id="KW-0963">Cytoplasm</keyword>
<comment type="caution">
    <text evidence="18">The sequence shown here is derived from an EMBL/GenBank/DDBJ whole genome shotgun (WGS) entry which is preliminary data.</text>
</comment>
<dbReference type="Gene3D" id="1.10.418.70">
    <property type="entry name" value="Intraflagellar transport protein 81, N-terminal domain"/>
    <property type="match status" value="1"/>
</dbReference>
<comment type="similarity">
    <text evidence="12">Belongs to the IFT81 family.</text>
</comment>